<evidence type="ECO:0000313" key="1">
    <source>
        <dbReference type="EMBL" id="KAL0467202.1"/>
    </source>
</evidence>
<comment type="caution">
    <text evidence="1">The sequence shown here is derived from an EMBL/GenBank/DDBJ whole genome shotgun (WGS) entry which is preliminary data.</text>
</comment>
<evidence type="ECO:0000313" key="2">
    <source>
        <dbReference type="Proteomes" id="UP001451303"/>
    </source>
</evidence>
<organism evidence="1 2">
    <name type="scientific">Neurospora intermedia</name>
    <dbReference type="NCBI Taxonomy" id="5142"/>
    <lineage>
        <taxon>Eukaryota</taxon>
        <taxon>Fungi</taxon>
        <taxon>Dikarya</taxon>
        <taxon>Ascomycota</taxon>
        <taxon>Pezizomycotina</taxon>
        <taxon>Sordariomycetes</taxon>
        <taxon>Sordariomycetidae</taxon>
        <taxon>Sordariales</taxon>
        <taxon>Sordariaceae</taxon>
        <taxon>Neurospora</taxon>
    </lineage>
</organism>
<gene>
    <name evidence="1" type="ORF">QR685DRAFT_574655</name>
</gene>
<dbReference type="Proteomes" id="UP001451303">
    <property type="component" value="Unassembled WGS sequence"/>
</dbReference>
<keyword evidence="2" id="KW-1185">Reference proteome</keyword>
<name>A0ABR3D4G3_NEUIN</name>
<reference evidence="1 2" key="1">
    <citation type="submission" date="2023-09" db="EMBL/GenBank/DDBJ databases">
        <title>Multi-omics analysis of a traditional fermented food reveals byproduct-associated fungal strains for waste-to-food upcycling.</title>
        <authorList>
            <consortium name="Lawrence Berkeley National Laboratory"/>
            <person name="Rekdal V.M."/>
            <person name="Villalobos-Escobedo J.M."/>
            <person name="Rodriguez-Valeron N."/>
            <person name="Garcia M.O."/>
            <person name="Vasquez D.P."/>
            <person name="Damayanti I."/>
            <person name="Sorensen P.M."/>
            <person name="Baidoo E.E."/>
            <person name="De Carvalho A.C."/>
            <person name="Riley R."/>
            <person name="Lipzen A."/>
            <person name="He G."/>
            <person name="Yan M."/>
            <person name="Haridas S."/>
            <person name="Daum C."/>
            <person name="Yoshinaga Y."/>
            <person name="Ng V."/>
            <person name="Grigoriev I.V."/>
            <person name="Munk R."/>
            <person name="Nuraida L."/>
            <person name="Wijaya C.H."/>
            <person name="Morales P.-C."/>
            <person name="Keasling J.D."/>
        </authorList>
    </citation>
    <scope>NUCLEOTIDE SEQUENCE [LARGE SCALE GENOMIC DNA]</scope>
    <source>
        <strain evidence="1 2">FGSC 2613</strain>
    </source>
</reference>
<dbReference type="EMBL" id="JAVLET010000010">
    <property type="protein sequence ID" value="KAL0467202.1"/>
    <property type="molecule type" value="Genomic_DNA"/>
</dbReference>
<protein>
    <submittedName>
        <fullName evidence="1">Uncharacterized protein</fullName>
    </submittedName>
</protein>
<accession>A0ABR3D4G3</accession>
<proteinExistence type="predicted"/>
<sequence>MPGVSPQIPEQARPRAIESFTSSRMPDGLGGLVTEAGLFGGGRLSNGRKPSGFWVEYSSRSQLTRNSEECATRVGVGAFRRARRNGTELGTTRLSVG</sequence>